<dbReference type="AlphaFoldDB" id="A0A8X7QZB6"/>
<keyword evidence="3" id="KW-1185">Reference proteome</keyword>
<feature type="compositionally biased region" description="Gly residues" evidence="1">
    <location>
        <begin position="17"/>
        <end position="31"/>
    </location>
</feature>
<organism evidence="2 3">
    <name type="scientific">Brassica carinata</name>
    <name type="common">Ethiopian mustard</name>
    <name type="synonym">Abyssinian cabbage</name>
    <dbReference type="NCBI Taxonomy" id="52824"/>
    <lineage>
        <taxon>Eukaryota</taxon>
        <taxon>Viridiplantae</taxon>
        <taxon>Streptophyta</taxon>
        <taxon>Embryophyta</taxon>
        <taxon>Tracheophyta</taxon>
        <taxon>Spermatophyta</taxon>
        <taxon>Magnoliopsida</taxon>
        <taxon>eudicotyledons</taxon>
        <taxon>Gunneridae</taxon>
        <taxon>Pentapetalae</taxon>
        <taxon>rosids</taxon>
        <taxon>malvids</taxon>
        <taxon>Brassicales</taxon>
        <taxon>Brassicaceae</taxon>
        <taxon>Brassiceae</taxon>
        <taxon>Brassica</taxon>
    </lineage>
</organism>
<proteinExistence type="predicted"/>
<dbReference type="EMBL" id="JAAMPC010000012">
    <property type="protein sequence ID" value="KAG2278607.1"/>
    <property type="molecule type" value="Genomic_DNA"/>
</dbReference>
<feature type="compositionally biased region" description="Basic and acidic residues" evidence="1">
    <location>
        <begin position="59"/>
        <end position="81"/>
    </location>
</feature>
<evidence type="ECO:0000313" key="3">
    <source>
        <dbReference type="Proteomes" id="UP000886595"/>
    </source>
</evidence>
<feature type="compositionally biased region" description="Basic residues" evidence="1">
    <location>
        <begin position="82"/>
        <end position="93"/>
    </location>
</feature>
<protein>
    <submittedName>
        <fullName evidence="2">Uncharacterized protein</fullName>
    </submittedName>
</protein>
<comment type="caution">
    <text evidence="2">The sequence shown here is derived from an EMBL/GenBank/DDBJ whole genome shotgun (WGS) entry which is preliminary data.</text>
</comment>
<dbReference type="Proteomes" id="UP000886595">
    <property type="component" value="Unassembled WGS sequence"/>
</dbReference>
<name>A0A8X7QZB6_BRACI</name>
<gene>
    <name evidence="2" type="ORF">Bca52824_061162</name>
</gene>
<accession>A0A8X7QZB6</accession>
<evidence type="ECO:0000313" key="2">
    <source>
        <dbReference type="EMBL" id="KAG2278607.1"/>
    </source>
</evidence>
<feature type="region of interest" description="Disordered" evidence="1">
    <location>
        <begin position="1"/>
        <end position="93"/>
    </location>
</feature>
<reference evidence="2 3" key="1">
    <citation type="submission" date="2020-02" db="EMBL/GenBank/DDBJ databases">
        <authorList>
            <person name="Ma Q."/>
            <person name="Huang Y."/>
            <person name="Song X."/>
            <person name="Pei D."/>
        </authorList>
    </citation>
    <scope>NUCLEOTIDE SEQUENCE [LARGE SCALE GENOMIC DNA]</scope>
    <source>
        <strain evidence="2">Sxm20200214</strain>
        <tissue evidence="2">Leaf</tissue>
    </source>
</reference>
<sequence>MVKDDEIWWRNAQTRRSGGGSGGTGGTGGFTGSITSRSGSGGSVGRRGNKMKQLQETPLTEKGKSFGEEREVSTSTEERLVVKRRMSKHNPQR</sequence>
<evidence type="ECO:0000256" key="1">
    <source>
        <dbReference type="SAM" id="MobiDB-lite"/>
    </source>
</evidence>